<evidence type="ECO:0000313" key="3">
    <source>
        <dbReference type="EMBL" id="PPK87607.1"/>
    </source>
</evidence>
<keyword evidence="2" id="KW-1133">Transmembrane helix</keyword>
<feature type="transmembrane region" description="Helical" evidence="2">
    <location>
        <begin position="64"/>
        <end position="84"/>
    </location>
</feature>
<feature type="transmembrane region" description="Helical" evidence="2">
    <location>
        <begin position="39"/>
        <end position="59"/>
    </location>
</feature>
<dbReference type="EMBL" id="PTJC01000005">
    <property type="protein sequence ID" value="PPK87607.1"/>
    <property type="molecule type" value="Genomic_DNA"/>
</dbReference>
<feature type="transmembrane region" description="Helical" evidence="2">
    <location>
        <begin position="90"/>
        <end position="107"/>
    </location>
</feature>
<evidence type="ECO:0000256" key="1">
    <source>
        <dbReference type="SAM" id="MobiDB-lite"/>
    </source>
</evidence>
<keyword evidence="2" id="KW-0472">Membrane</keyword>
<keyword evidence="2" id="KW-0812">Transmembrane</keyword>
<reference evidence="3 4" key="1">
    <citation type="submission" date="2018-02" db="EMBL/GenBank/DDBJ databases">
        <title>Genomic Encyclopedia of Archaeal and Bacterial Type Strains, Phase II (KMG-II): from individual species to whole genera.</title>
        <authorList>
            <person name="Goeker M."/>
        </authorList>
    </citation>
    <scope>NUCLEOTIDE SEQUENCE [LARGE SCALE GENOMIC DNA]</scope>
    <source>
        <strain evidence="3 4">DSM 29526</strain>
    </source>
</reference>
<feature type="region of interest" description="Disordered" evidence="1">
    <location>
        <begin position="356"/>
        <end position="378"/>
    </location>
</feature>
<dbReference type="RefSeq" id="WP_104418203.1">
    <property type="nucleotide sequence ID" value="NZ_PTJC01000005.1"/>
</dbReference>
<proteinExistence type="predicted"/>
<organism evidence="3 4">
    <name type="scientific">Neolewinella xylanilytica</name>
    <dbReference type="NCBI Taxonomy" id="1514080"/>
    <lineage>
        <taxon>Bacteria</taxon>
        <taxon>Pseudomonadati</taxon>
        <taxon>Bacteroidota</taxon>
        <taxon>Saprospiria</taxon>
        <taxon>Saprospirales</taxon>
        <taxon>Lewinellaceae</taxon>
        <taxon>Neolewinella</taxon>
    </lineage>
</organism>
<dbReference type="OrthoDB" id="9786534at2"/>
<accession>A0A2S6I7Y1</accession>
<comment type="caution">
    <text evidence="3">The sequence shown here is derived from an EMBL/GenBank/DDBJ whole genome shotgun (WGS) entry which is preliminary data.</text>
</comment>
<evidence type="ECO:0000313" key="4">
    <source>
        <dbReference type="Proteomes" id="UP000237662"/>
    </source>
</evidence>
<gene>
    <name evidence="3" type="ORF">CLV84_0553</name>
</gene>
<dbReference type="Pfam" id="PF21900">
    <property type="entry name" value="DUF6920"/>
    <property type="match status" value="1"/>
</dbReference>
<protein>
    <submittedName>
        <fullName evidence="3">Uncharacterized protein</fullName>
    </submittedName>
</protein>
<sequence length="378" mass="42507">MRTFLFLLLAVHGLLHLLGFAAAVGYSGGEFTLFISRSWGLGWLAIAGILLSAAGFLAVRHRHWWTAAGVGVVLSQILVLRFWVDASFGTIPNLLILACLVVTYGARKFDRKAERSRRQLRRSVIPTPARTDEALPPVVRRWLARSGALHRPTPSFLHLEQTLAMQLKPDQQIWYTAEATQLITASPPAFHWAVQVHMHPLLTVYGEDSLVSGRAAMRMSLFGLLPVSEVHDDAKVDEAAMQRYLAELAWFPAAARSAPIEWEALGDHEARATLRLGKQTASGIFSFTPAGDFLRFETRRYREHGPEAQRLPWIAEAERWATFDGIRVPSRLRASWMLDGSIWTWLRIEVTDLQQADSVNEPDPTPQRTSRPDLQLHD</sequence>
<dbReference type="AlphaFoldDB" id="A0A2S6I7Y1"/>
<dbReference type="Proteomes" id="UP000237662">
    <property type="component" value="Unassembled WGS sequence"/>
</dbReference>
<dbReference type="InterPro" id="IPR054213">
    <property type="entry name" value="DUF6920"/>
</dbReference>
<evidence type="ECO:0000256" key="2">
    <source>
        <dbReference type="SAM" id="Phobius"/>
    </source>
</evidence>
<name>A0A2S6I7Y1_9BACT</name>
<keyword evidence="4" id="KW-1185">Reference proteome</keyword>